<comment type="caution">
    <text evidence="2">The sequence shown here is derived from an EMBL/GenBank/DDBJ whole genome shotgun (WGS) entry which is preliminary data.</text>
</comment>
<keyword evidence="3" id="KW-1185">Reference proteome</keyword>
<accession>A0A4R0RQT4</accession>
<reference evidence="2 3" key="1">
    <citation type="submission" date="2018-11" db="EMBL/GenBank/DDBJ databases">
        <title>Genome assembly of Steccherinum ochraceum LE-BIN_3174, the white-rot fungus of the Steccherinaceae family (The Residual Polyporoid clade, Polyporales, Basidiomycota).</title>
        <authorList>
            <person name="Fedorova T.V."/>
            <person name="Glazunova O.A."/>
            <person name="Landesman E.O."/>
            <person name="Moiseenko K.V."/>
            <person name="Psurtseva N.V."/>
            <person name="Savinova O.S."/>
            <person name="Shakhova N.V."/>
            <person name="Tyazhelova T.V."/>
            <person name="Vasina D.V."/>
        </authorList>
    </citation>
    <scope>NUCLEOTIDE SEQUENCE [LARGE SCALE GENOMIC DNA]</scope>
    <source>
        <strain evidence="2 3">LE-BIN_3174</strain>
    </source>
</reference>
<dbReference type="Pfam" id="PF20236">
    <property type="entry name" value="DUF6593"/>
    <property type="match status" value="1"/>
</dbReference>
<evidence type="ECO:0000313" key="3">
    <source>
        <dbReference type="Proteomes" id="UP000292702"/>
    </source>
</evidence>
<proteinExistence type="predicted"/>
<sequence>MLLIFQPASLPLYHISTHLNCFIPSSYITVIRRGDSEAGQYVGQFEMGISVKRSSIIMDGKEKLTDAVLVKGKEKSNVGPLSATPTSRRLTSGQRTFLWKWHNDEARHLSWSYEGPVKYCHLRSQGGAQPPMLATYTPPPLTPRADGRPAPPTTLKVFPAGQELFDHILVSALIIERKRLTPISANSLMSWS</sequence>
<dbReference type="EMBL" id="RWJN01000039">
    <property type="protein sequence ID" value="TCD69542.1"/>
    <property type="molecule type" value="Genomic_DNA"/>
</dbReference>
<dbReference type="InterPro" id="IPR046528">
    <property type="entry name" value="DUF6593"/>
</dbReference>
<gene>
    <name evidence="2" type="ORF">EIP91_007166</name>
</gene>
<protein>
    <recommendedName>
        <fullName evidence="1">DUF6593 domain-containing protein</fullName>
    </recommendedName>
</protein>
<name>A0A4R0RQT4_9APHY</name>
<organism evidence="2 3">
    <name type="scientific">Steccherinum ochraceum</name>
    <dbReference type="NCBI Taxonomy" id="92696"/>
    <lineage>
        <taxon>Eukaryota</taxon>
        <taxon>Fungi</taxon>
        <taxon>Dikarya</taxon>
        <taxon>Basidiomycota</taxon>
        <taxon>Agaricomycotina</taxon>
        <taxon>Agaricomycetes</taxon>
        <taxon>Polyporales</taxon>
        <taxon>Steccherinaceae</taxon>
        <taxon>Steccherinum</taxon>
    </lineage>
</organism>
<evidence type="ECO:0000313" key="2">
    <source>
        <dbReference type="EMBL" id="TCD69542.1"/>
    </source>
</evidence>
<evidence type="ECO:0000259" key="1">
    <source>
        <dbReference type="Pfam" id="PF20236"/>
    </source>
</evidence>
<dbReference type="Proteomes" id="UP000292702">
    <property type="component" value="Unassembled WGS sequence"/>
</dbReference>
<dbReference type="AlphaFoldDB" id="A0A4R0RQT4"/>
<dbReference type="OrthoDB" id="3174721at2759"/>
<feature type="domain" description="DUF6593" evidence="1">
    <location>
        <begin position="10"/>
        <end position="179"/>
    </location>
</feature>